<reference evidence="1 2" key="1">
    <citation type="submission" date="2021-06" db="EMBL/GenBank/DDBJ databases">
        <authorList>
            <person name="Palmer J.M."/>
        </authorList>
    </citation>
    <scope>NUCLEOTIDE SEQUENCE [LARGE SCALE GENOMIC DNA]</scope>
    <source>
        <strain evidence="1 2">AS_MEX2019</strain>
        <tissue evidence="1">Muscle</tissue>
    </source>
</reference>
<name>A0ABV0ZGY6_9TELE</name>
<dbReference type="EMBL" id="JAHRIP010061846">
    <property type="protein sequence ID" value="MEQ2305241.1"/>
    <property type="molecule type" value="Genomic_DNA"/>
</dbReference>
<proteinExistence type="predicted"/>
<gene>
    <name evidence="1" type="ORF">AMECASPLE_035748</name>
</gene>
<dbReference type="Proteomes" id="UP001469553">
    <property type="component" value="Unassembled WGS sequence"/>
</dbReference>
<comment type="caution">
    <text evidence="1">The sequence shown here is derived from an EMBL/GenBank/DDBJ whole genome shotgun (WGS) entry which is preliminary data.</text>
</comment>
<evidence type="ECO:0000313" key="2">
    <source>
        <dbReference type="Proteomes" id="UP001469553"/>
    </source>
</evidence>
<organism evidence="1 2">
    <name type="scientific">Ameca splendens</name>
    <dbReference type="NCBI Taxonomy" id="208324"/>
    <lineage>
        <taxon>Eukaryota</taxon>
        <taxon>Metazoa</taxon>
        <taxon>Chordata</taxon>
        <taxon>Craniata</taxon>
        <taxon>Vertebrata</taxon>
        <taxon>Euteleostomi</taxon>
        <taxon>Actinopterygii</taxon>
        <taxon>Neopterygii</taxon>
        <taxon>Teleostei</taxon>
        <taxon>Neoteleostei</taxon>
        <taxon>Acanthomorphata</taxon>
        <taxon>Ovalentaria</taxon>
        <taxon>Atherinomorphae</taxon>
        <taxon>Cyprinodontiformes</taxon>
        <taxon>Goodeidae</taxon>
        <taxon>Ameca</taxon>
    </lineage>
</organism>
<protein>
    <submittedName>
        <fullName evidence="1">Uncharacterized protein</fullName>
    </submittedName>
</protein>
<accession>A0ABV0ZGY6</accession>
<feature type="non-terminal residue" evidence="1">
    <location>
        <position position="1"/>
    </location>
</feature>
<evidence type="ECO:0000313" key="1">
    <source>
        <dbReference type="EMBL" id="MEQ2305241.1"/>
    </source>
</evidence>
<sequence length="157" mass="17208">TWTPKLSVFILPAYLQISSFRDLPCGANFVCELLSVQISATVALSCETGGKWQRNSPSQPVCTPMSELRECRECSMLTLTATCLSTLQRLLSGETIVTHRAFLDLPTSAITDAPATLLTYGFNHGLQTPPHSYTSILNYYLVSSRICLPPENALKPP</sequence>
<keyword evidence="2" id="KW-1185">Reference proteome</keyword>